<evidence type="ECO:0000256" key="1">
    <source>
        <dbReference type="SAM" id="Phobius"/>
    </source>
</evidence>
<sequence length="438" mass="46600">MRADTAAGPVVIDLGTSRGEPSAYDRPERNWAPPWFAPAVVVLLLLFTTVASGAPPPPLMAELIRVEIGSGDPYLVTGTGQLVVQSAGRLSAYDLETGERQWRVVQQVPTYRLRAGDGLLLLRPWGAGSIEPGTTALSLRTGAERWHNQRSVVSFDGTGLMFSVEGVRSQSTGTGRRVERIVEALDPDAGLSRWRVDVPSTAVLLSMPGPDGGPARMLMVRDDQTALLHDGRTGAVLAERRVPAANYDTENPLLVGEALLLRHPGPSGIEVSAYDPFTLRPLWTAPAGNTREIQPCGPLACLIGLDGVRAIDPATGDARWHRPGWRSVETIGGRLISYADGPDAPTALTDPASGGVIVDLTGWQPLGGITAGGEVLVARDGGPDRRTMVAVASPRLSRPRLLGELPTGTGECQSAHGRLICRSMYGELVVWSYRTEAA</sequence>
<dbReference type="InterPro" id="IPR015943">
    <property type="entry name" value="WD40/YVTN_repeat-like_dom_sf"/>
</dbReference>
<comment type="caution">
    <text evidence="3">The sequence shown here is derived from an EMBL/GenBank/DDBJ whole genome shotgun (WGS) entry which is preliminary data.</text>
</comment>
<dbReference type="SUPFAM" id="SSF50998">
    <property type="entry name" value="Quinoprotein alcohol dehydrogenase-like"/>
    <property type="match status" value="1"/>
</dbReference>
<dbReference type="InterPro" id="IPR011047">
    <property type="entry name" value="Quinoprotein_ADH-like_sf"/>
</dbReference>
<evidence type="ECO:0000313" key="3">
    <source>
        <dbReference type="EMBL" id="PRX21457.1"/>
    </source>
</evidence>
<evidence type="ECO:0000259" key="2">
    <source>
        <dbReference type="Pfam" id="PF13360"/>
    </source>
</evidence>
<keyword evidence="1" id="KW-1133">Transmembrane helix</keyword>
<dbReference type="Pfam" id="PF13360">
    <property type="entry name" value="PQQ_2"/>
    <property type="match status" value="1"/>
</dbReference>
<feature type="transmembrane region" description="Helical" evidence="1">
    <location>
        <begin position="35"/>
        <end position="55"/>
    </location>
</feature>
<dbReference type="Proteomes" id="UP000239415">
    <property type="component" value="Unassembled WGS sequence"/>
</dbReference>
<dbReference type="AlphaFoldDB" id="A0A2T0KEP3"/>
<accession>A0A2T0KEP3</accession>
<gene>
    <name evidence="3" type="ORF">CLV67_106237</name>
</gene>
<keyword evidence="1" id="KW-0812">Transmembrane</keyword>
<keyword evidence="1" id="KW-0472">Membrane</keyword>
<keyword evidence="4" id="KW-1185">Reference proteome</keyword>
<evidence type="ECO:0000313" key="4">
    <source>
        <dbReference type="Proteomes" id="UP000239415"/>
    </source>
</evidence>
<dbReference type="InterPro" id="IPR002372">
    <property type="entry name" value="PQQ_rpt_dom"/>
</dbReference>
<dbReference type="OrthoDB" id="3326598at2"/>
<reference evidence="3 4" key="1">
    <citation type="submission" date="2018-03" db="EMBL/GenBank/DDBJ databases">
        <title>Genomic Encyclopedia of Archaeal and Bacterial Type Strains, Phase II (KMG-II): from individual species to whole genera.</title>
        <authorList>
            <person name="Goeker M."/>
        </authorList>
    </citation>
    <scope>NUCLEOTIDE SEQUENCE [LARGE SCALE GENOMIC DNA]</scope>
    <source>
        <strain evidence="3 4">DSM 43146</strain>
    </source>
</reference>
<dbReference type="Gene3D" id="2.130.10.10">
    <property type="entry name" value="YVTN repeat-like/Quinoprotein amine dehydrogenase"/>
    <property type="match status" value="1"/>
</dbReference>
<dbReference type="EMBL" id="PVMZ01000006">
    <property type="protein sequence ID" value="PRX21457.1"/>
    <property type="molecule type" value="Genomic_DNA"/>
</dbReference>
<protein>
    <submittedName>
        <fullName evidence="3">Putative pyrroloquinoline-quinone binding quinoprotein</fullName>
    </submittedName>
</protein>
<name>A0A2T0KEP3_9ACTN</name>
<dbReference type="RefSeq" id="WP_106319559.1">
    <property type="nucleotide sequence ID" value="NZ_BOMO01000003.1"/>
</dbReference>
<proteinExistence type="predicted"/>
<feature type="domain" description="Pyrrolo-quinoline quinone repeat" evidence="2">
    <location>
        <begin position="181"/>
        <end position="323"/>
    </location>
</feature>
<organism evidence="3 4">
    <name type="scientific">Actinoplanes italicus</name>
    <dbReference type="NCBI Taxonomy" id="113567"/>
    <lineage>
        <taxon>Bacteria</taxon>
        <taxon>Bacillati</taxon>
        <taxon>Actinomycetota</taxon>
        <taxon>Actinomycetes</taxon>
        <taxon>Micromonosporales</taxon>
        <taxon>Micromonosporaceae</taxon>
        <taxon>Actinoplanes</taxon>
    </lineage>
</organism>